<dbReference type="RefSeq" id="WP_069830871.1">
    <property type="nucleotide sequence ID" value="NZ_MDJD01000048.1"/>
</dbReference>
<comment type="caution">
    <text evidence="2">The sequence shown here is derived from an EMBL/GenBank/DDBJ whole genome shotgun (WGS) entry which is preliminary data.</text>
</comment>
<keyword evidence="1" id="KW-0812">Transmembrane</keyword>
<evidence type="ECO:0000313" key="2">
    <source>
        <dbReference type="EMBL" id="OEK07382.1"/>
    </source>
</evidence>
<keyword evidence="3" id="KW-1185">Reference proteome</keyword>
<accession>A0A1E5T7M5</accession>
<proteinExistence type="predicted"/>
<organism evidence="2 3">
    <name type="scientific">Flavivirga aquatica</name>
    <dbReference type="NCBI Taxonomy" id="1849968"/>
    <lineage>
        <taxon>Bacteria</taxon>
        <taxon>Pseudomonadati</taxon>
        <taxon>Bacteroidota</taxon>
        <taxon>Flavobacteriia</taxon>
        <taxon>Flavobacteriales</taxon>
        <taxon>Flavobacteriaceae</taxon>
        <taxon>Flavivirga</taxon>
    </lineage>
</organism>
<protein>
    <submittedName>
        <fullName evidence="2">Uncharacterized protein</fullName>
    </submittedName>
</protein>
<dbReference type="STRING" id="1849968.A8C32_18265"/>
<feature type="transmembrane region" description="Helical" evidence="1">
    <location>
        <begin position="72"/>
        <end position="91"/>
    </location>
</feature>
<dbReference type="EMBL" id="MDJD01000048">
    <property type="protein sequence ID" value="OEK07382.1"/>
    <property type="molecule type" value="Genomic_DNA"/>
</dbReference>
<dbReference type="OrthoDB" id="1362378at2"/>
<name>A0A1E5T7M5_9FLAO</name>
<evidence type="ECO:0000313" key="3">
    <source>
        <dbReference type="Proteomes" id="UP000095713"/>
    </source>
</evidence>
<gene>
    <name evidence="2" type="ORF">A8C32_18265</name>
</gene>
<keyword evidence="1" id="KW-1133">Transmembrane helix</keyword>
<dbReference type="AlphaFoldDB" id="A0A1E5T7M5"/>
<dbReference type="Proteomes" id="UP000095713">
    <property type="component" value="Unassembled WGS sequence"/>
</dbReference>
<keyword evidence="1" id="KW-0472">Membrane</keyword>
<evidence type="ECO:0000256" key="1">
    <source>
        <dbReference type="SAM" id="Phobius"/>
    </source>
</evidence>
<sequence>MIKKDIFIGMFVGLIANIIGLFFATSLLGQGDDFTTVIKAASNEGFLGKLISLGAVLNLVAFFIFIKKRQDYRARGVLLITVFIAVFTFIFKLF</sequence>
<feature type="transmembrane region" description="Helical" evidence="1">
    <location>
        <begin position="46"/>
        <end position="65"/>
    </location>
</feature>
<feature type="transmembrane region" description="Helical" evidence="1">
    <location>
        <begin position="7"/>
        <end position="26"/>
    </location>
</feature>
<reference evidence="2 3" key="1">
    <citation type="submission" date="2016-05" db="EMBL/GenBank/DDBJ databases">
        <title>Draft Genome Sequence of Algibacter sp. Strain SK-16 Isolated from the Surface Water of Aburatsubo Inlet.</title>
        <authorList>
            <person name="Wong S.-K."/>
            <person name="Yoshizawa S."/>
            <person name="Nakajima Y."/>
            <person name="Ogura Y."/>
            <person name="Tetsuya H."/>
            <person name="Hamasaki K."/>
        </authorList>
    </citation>
    <scope>NUCLEOTIDE SEQUENCE [LARGE SCALE GENOMIC DNA]</scope>
    <source>
        <strain evidence="2 3">SK-16</strain>
    </source>
</reference>